<sequence>MLGQAMYCLIMSDQTSSAGAATQPSGDPELLLGRVATYRAQGTPMPARAFGPRGEGVHAHAGPPGRVRRPLQPLFAI</sequence>
<keyword evidence="3" id="KW-1185">Reference proteome</keyword>
<gene>
    <name evidence="2" type="ORF">SAMN05216456_1988</name>
</gene>
<dbReference type="EMBL" id="FPCK01000002">
    <property type="protein sequence ID" value="SFV34774.1"/>
    <property type="molecule type" value="Genomic_DNA"/>
</dbReference>
<evidence type="ECO:0000313" key="2">
    <source>
        <dbReference type="EMBL" id="SFV34774.1"/>
    </source>
</evidence>
<protein>
    <submittedName>
        <fullName evidence="2">Uncharacterized protein</fullName>
    </submittedName>
</protein>
<feature type="region of interest" description="Disordered" evidence="1">
    <location>
        <begin position="44"/>
        <end position="77"/>
    </location>
</feature>
<dbReference type="STRING" id="429728.SAMN05216456_1988"/>
<name>A0A1I7NJE3_9HYPH</name>
<evidence type="ECO:0000313" key="3">
    <source>
        <dbReference type="Proteomes" id="UP000199074"/>
    </source>
</evidence>
<reference evidence="2" key="1">
    <citation type="submission" date="2016-10" db="EMBL/GenBank/DDBJ databases">
        <authorList>
            <person name="de Groot N.N."/>
        </authorList>
    </citation>
    <scope>NUCLEOTIDE SEQUENCE [LARGE SCALE GENOMIC DNA]</scope>
    <source>
        <strain evidence="2">IPL20</strain>
    </source>
</reference>
<dbReference type="AlphaFoldDB" id="A0A1I7NJE3"/>
<organism evidence="2 3">
    <name type="scientific">Devosia crocina</name>
    <dbReference type="NCBI Taxonomy" id="429728"/>
    <lineage>
        <taxon>Bacteria</taxon>
        <taxon>Pseudomonadati</taxon>
        <taxon>Pseudomonadota</taxon>
        <taxon>Alphaproteobacteria</taxon>
        <taxon>Hyphomicrobiales</taxon>
        <taxon>Devosiaceae</taxon>
        <taxon>Devosia</taxon>
    </lineage>
</organism>
<evidence type="ECO:0000256" key="1">
    <source>
        <dbReference type="SAM" id="MobiDB-lite"/>
    </source>
</evidence>
<proteinExistence type="predicted"/>
<accession>A0A1I7NJE3</accession>
<dbReference type="Proteomes" id="UP000199074">
    <property type="component" value="Unassembled WGS sequence"/>
</dbReference>